<keyword evidence="10 14" id="KW-0560">Oxidoreductase</keyword>
<evidence type="ECO:0000256" key="15">
    <source>
        <dbReference type="SAM" id="MobiDB-lite"/>
    </source>
</evidence>
<dbReference type="Gene3D" id="2.60.40.420">
    <property type="entry name" value="Cupredoxins - blue copper proteins"/>
    <property type="match status" value="1"/>
</dbReference>
<evidence type="ECO:0000256" key="4">
    <source>
        <dbReference type="ARBA" id="ARBA00022475"/>
    </source>
</evidence>
<reference evidence="19 20" key="1">
    <citation type="submission" date="2020-03" db="EMBL/GenBank/DDBJ databases">
        <title>Genomic Encyclopedia of Type Strains, Phase IV (KMG-IV): sequencing the most valuable type-strain genomes for metagenomic binning, comparative biology and taxonomic classification.</title>
        <authorList>
            <person name="Goeker M."/>
        </authorList>
    </citation>
    <scope>NUCLEOTIDE SEQUENCE [LARGE SCALE GENOMIC DNA]</scope>
    <source>
        <strain evidence="19 20">DSM 19867</strain>
    </source>
</reference>
<feature type="region of interest" description="Disordered" evidence="15">
    <location>
        <begin position="271"/>
        <end position="296"/>
    </location>
</feature>
<dbReference type="NCBIfam" id="TIGR01433">
    <property type="entry name" value="CyoA"/>
    <property type="match status" value="1"/>
</dbReference>
<evidence type="ECO:0000259" key="17">
    <source>
        <dbReference type="PROSITE" id="PS50857"/>
    </source>
</evidence>
<dbReference type="PANTHER" id="PTHR22888:SF18">
    <property type="entry name" value="CYTOCHROME BO(3) UBIQUINOL OXIDASE SUBUNIT 2"/>
    <property type="match status" value="1"/>
</dbReference>
<evidence type="ECO:0000256" key="5">
    <source>
        <dbReference type="ARBA" id="ARBA00022660"/>
    </source>
</evidence>
<evidence type="ECO:0000256" key="8">
    <source>
        <dbReference type="ARBA" id="ARBA00022982"/>
    </source>
</evidence>
<organism evidence="19 20">
    <name type="scientific">Rhizomicrobium palustre</name>
    <dbReference type="NCBI Taxonomy" id="189966"/>
    <lineage>
        <taxon>Bacteria</taxon>
        <taxon>Pseudomonadati</taxon>
        <taxon>Pseudomonadota</taxon>
        <taxon>Alphaproteobacteria</taxon>
        <taxon>Micropepsales</taxon>
        <taxon>Micropepsaceae</taxon>
        <taxon>Rhizomicrobium</taxon>
    </lineage>
</organism>
<dbReference type="InterPro" id="IPR008972">
    <property type="entry name" value="Cupredoxin"/>
</dbReference>
<dbReference type="GO" id="GO:0005886">
    <property type="term" value="C:plasma membrane"/>
    <property type="evidence" value="ECO:0007669"/>
    <property type="project" value="UniProtKB-SubCell"/>
</dbReference>
<feature type="compositionally biased region" description="Basic and acidic residues" evidence="15">
    <location>
        <begin position="282"/>
        <end position="296"/>
    </location>
</feature>
<comment type="caution">
    <text evidence="19">The sequence shown here is derived from an EMBL/GenBank/DDBJ whole genome shotgun (WGS) entry which is preliminary data.</text>
</comment>
<evidence type="ECO:0000256" key="13">
    <source>
        <dbReference type="ARBA" id="ARBA00023288"/>
    </source>
</evidence>
<dbReference type="PANTHER" id="PTHR22888">
    <property type="entry name" value="CYTOCHROME C OXIDASE, SUBUNIT II"/>
    <property type="match status" value="1"/>
</dbReference>
<feature type="domain" description="Cytochrome oxidase subunit II transmembrane region profile" evidence="18">
    <location>
        <begin position="16"/>
        <end position="113"/>
    </location>
</feature>
<evidence type="ECO:0000256" key="16">
    <source>
        <dbReference type="SAM" id="Phobius"/>
    </source>
</evidence>
<feature type="transmembrane region" description="Helical" evidence="16">
    <location>
        <begin position="85"/>
        <end position="105"/>
    </location>
</feature>
<evidence type="ECO:0000256" key="14">
    <source>
        <dbReference type="PIRNR" id="PIRNR000292"/>
    </source>
</evidence>
<dbReference type="InterPro" id="IPR010514">
    <property type="entry name" value="COX_ARM"/>
</dbReference>
<evidence type="ECO:0000256" key="11">
    <source>
        <dbReference type="ARBA" id="ARBA00023136"/>
    </source>
</evidence>
<evidence type="ECO:0000256" key="6">
    <source>
        <dbReference type="ARBA" id="ARBA00022692"/>
    </source>
</evidence>
<feature type="transmembrane region" description="Helical" evidence="16">
    <location>
        <begin position="38"/>
        <end position="64"/>
    </location>
</feature>
<evidence type="ECO:0000313" key="20">
    <source>
        <dbReference type="Proteomes" id="UP000570514"/>
    </source>
</evidence>
<comment type="similarity">
    <text evidence="2 14">Belongs to the cytochrome c oxidase subunit 2 family.</text>
</comment>
<dbReference type="GO" id="GO:0004129">
    <property type="term" value="F:cytochrome-c oxidase activity"/>
    <property type="evidence" value="ECO:0007669"/>
    <property type="project" value="UniProtKB-UniRule"/>
</dbReference>
<protein>
    <recommendedName>
        <fullName evidence="14">Ubiquinol oxidase subunit 2</fullName>
    </recommendedName>
</protein>
<dbReference type="InterPro" id="IPR045187">
    <property type="entry name" value="CcO_II"/>
</dbReference>
<dbReference type="Pfam" id="PF00116">
    <property type="entry name" value="COX2"/>
    <property type="match status" value="1"/>
</dbReference>
<evidence type="ECO:0000256" key="3">
    <source>
        <dbReference type="ARBA" id="ARBA00022448"/>
    </source>
</evidence>
<dbReference type="PRINTS" id="PR01166">
    <property type="entry name" value="CYCOXIDASEII"/>
</dbReference>
<dbReference type="RefSeq" id="WP_208414149.1">
    <property type="nucleotide sequence ID" value="NZ_BAAADC010000001.1"/>
</dbReference>
<keyword evidence="20" id="KW-1185">Reference proteome</keyword>
<evidence type="ECO:0000313" key="19">
    <source>
        <dbReference type="EMBL" id="NIK86759.1"/>
    </source>
</evidence>
<dbReference type="SUPFAM" id="SSF81464">
    <property type="entry name" value="Cytochrome c oxidase subunit II-like, transmembrane region"/>
    <property type="match status" value="1"/>
</dbReference>
<dbReference type="InterPro" id="IPR034227">
    <property type="entry name" value="CuRO_UO_II"/>
</dbReference>
<accession>A0A846MU53</accession>
<evidence type="ECO:0000256" key="9">
    <source>
        <dbReference type="ARBA" id="ARBA00022989"/>
    </source>
</evidence>
<proteinExistence type="inferred from homology"/>
<gene>
    <name evidence="19" type="ORF">FHS83_000077</name>
</gene>
<dbReference type="InterPro" id="IPR011759">
    <property type="entry name" value="Cyt_c_oxidase_su2_TM_dom"/>
</dbReference>
<evidence type="ECO:0000256" key="12">
    <source>
        <dbReference type="ARBA" id="ARBA00023139"/>
    </source>
</evidence>
<dbReference type="AlphaFoldDB" id="A0A846MU53"/>
<dbReference type="PROSITE" id="PS51257">
    <property type="entry name" value="PROKAR_LIPOPROTEIN"/>
    <property type="match status" value="1"/>
</dbReference>
<dbReference type="PIRSF" id="PIRSF000292">
    <property type="entry name" value="Ubi_od_II"/>
    <property type="match status" value="1"/>
</dbReference>
<keyword evidence="11 14" id="KW-0472">Membrane</keyword>
<dbReference type="PROSITE" id="PS50857">
    <property type="entry name" value="COX2_CUA"/>
    <property type="match status" value="1"/>
</dbReference>
<keyword evidence="5 14" id="KW-0679">Respiratory chain</keyword>
<dbReference type="Gene3D" id="1.10.287.90">
    <property type="match status" value="1"/>
</dbReference>
<keyword evidence="6 16" id="KW-0812">Transmembrane</keyword>
<dbReference type="EMBL" id="JAASRM010000001">
    <property type="protein sequence ID" value="NIK86759.1"/>
    <property type="molecule type" value="Genomic_DNA"/>
</dbReference>
<dbReference type="Proteomes" id="UP000570514">
    <property type="component" value="Unassembled WGS sequence"/>
</dbReference>
<dbReference type="InterPro" id="IPR002429">
    <property type="entry name" value="CcO_II-like_C"/>
</dbReference>
<keyword evidence="9 16" id="KW-1133">Transmembrane helix</keyword>
<keyword evidence="8 14" id="KW-0249">Electron transport</keyword>
<evidence type="ECO:0000259" key="18">
    <source>
        <dbReference type="PROSITE" id="PS50999"/>
    </source>
</evidence>
<keyword evidence="12" id="KW-0564">Palmitate</keyword>
<dbReference type="CDD" id="cd04212">
    <property type="entry name" value="CuRO_UO_II"/>
    <property type="match status" value="1"/>
</dbReference>
<dbReference type="InterPro" id="IPR036257">
    <property type="entry name" value="Cyt_c_oxidase_su2_TM_sf"/>
</dbReference>
<keyword evidence="7" id="KW-0732">Signal</keyword>
<feature type="domain" description="Cytochrome oxidase subunit II copper A binding" evidence="17">
    <location>
        <begin position="119"/>
        <end position="231"/>
    </location>
</feature>
<keyword evidence="13" id="KW-0449">Lipoprotein</keyword>
<dbReference type="InterPro" id="IPR006333">
    <property type="entry name" value="Cyt_o_ubiquinol_oxidase_su2"/>
</dbReference>
<evidence type="ECO:0000256" key="7">
    <source>
        <dbReference type="ARBA" id="ARBA00022729"/>
    </source>
</evidence>
<dbReference type="SUPFAM" id="SSF49503">
    <property type="entry name" value="Cupredoxins"/>
    <property type="match status" value="1"/>
</dbReference>
<dbReference type="GO" id="GO:0005507">
    <property type="term" value="F:copper ion binding"/>
    <property type="evidence" value="ECO:0007669"/>
    <property type="project" value="InterPro"/>
</dbReference>
<evidence type="ECO:0000256" key="1">
    <source>
        <dbReference type="ARBA" id="ARBA00004651"/>
    </source>
</evidence>
<dbReference type="GO" id="GO:0042773">
    <property type="term" value="P:ATP synthesis coupled electron transport"/>
    <property type="evidence" value="ECO:0007669"/>
    <property type="project" value="TreeGrafter"/>
</dbReference>
<comment type="subcellular location">
    <subcellularLocation>
        <location evidence="1">Cell membrane</location>
        <topology evidence="1">Multi-pass membrane protein</topology>
    </subcellularLocation>
</comment>
<dbReference type="Pfam" id="PF06481">
    <property type="entry name" value="COX_ARM"/>
    <property type="match status" value="1"/>
</dbReference>
<evidence type="ECO:0000256" key="2">
    <source>
        <dbReference type="ARBA" id="ARBA00007866"/>
    </source>
</evidence>
<dbReference type="PROSITE" id="PS50999">
    <property type="entry name" value="COX2_TM"/>
    <property type="match status" value="1"/>
</dbReference>
<keyword evidence="3 14" id="KW-0813">Transport</keyword>
<keyword evidence="4 14" id="KW-1003">Cell membrane</keyword>
<sequence>MARYWRIAGLISLSTFLCGCEHGVLAPAGPIGEAERTILFDAVAIMLAIIIPVMIATVAVAWWFRASNTRAVYRPEFTYSGRIEMIVWSIPALVIIFLGGIAWIGSHDLDPAKPIAHAKEPLEIEVVALDWKWLFIYPGQGIASINRLVVPADTPLKFRITSASVFNVFWVPRLGSEIYAMNGMVTQLNLLAYRPGTYPGLSAHFSGDGFSDMQFDVVAVPQSDFTAWADKTRSQGPALDKAAYHQLLQQSQNHPQVTYRAVEAGLFDKVAMRDLPPGPGPDEGRGGPHLSPKPER</sequence>
<name>A0A846MU53_9PROT</name>
<dbReference type="GO" id="GO:0009486">
    <property type="term" value="F:cytochrome bo3 ubiquinol oxidase activity"/>
    <property type="evidence" value="ECO:0007669"/>
    <property type="project" value="InterPro"/>
</dbReference>
<evidence type="ECO:0000256" key="10">
    <source>
        <dbReference type="ARBA" id="ARBA00023002"/>
    </source>
</evidence>
<dbReference type="GO" id="GO:0016682">
    <property type="term" value="F:oxidoreductase activity, acting on diphenols and related substances as donors, oxygen as acceptor"/>
    <property type="evidence" value="ECO:0007669"/>
    <property type="project" value="InterPro"/>
</dbReference>